<name>A0A5P0YU24_9ACTN</name>
<accession>A0A5P0YU24</accession>
<gene>
    <name evidence="4" type="ORF">FNX44_018250</name>
    <name evidence="2" type="ORF">H3146_10300</name>
    <name evidence="3" type="ORF">H3147_06485</name>
</gene>
<evidence type="ECO:0000313" key="4">
    <source>
        <dbReference type="EMBL" id="MQS03778.1"/>
    </source>
</evidence>
<protein>
    <recommendedName>
        <fullName evidence="1">ESAT-6-like protein</fullName>
    </recommendedName>
</protein>
<reference evidence="6 7" key="2">
    <citation type="submission" date="2020-05" db="EMBL/GenBank/DDBJ databases">
        <title>Classification of alakaliphilic streptomycetes isolated from an alkaline soil next to Lonar Crater, India and a proposal for the recognition of Streptomyces alkaliterrae sp. nov.</title>
        <authorList>
            <person name="Golinska P."/>
        </authorList>
    </citation>
    <scope>NUCLEOTIDE SEQUENCE [LARGE SCALE GENOMIC DNA]</scope>
    <source>
        <strain evidence="7">OF3</strain>
        <strain evidence="6">OF8</strain>
    </source>
</reference>
<evidence type="ECO:0000313" key="7">
    <source>
        <dbReference type="Proteomes" id="UP000525686"/>
    </source>
</evidence>
<dbReference type="EMBL" id="JABJWZ010000068">
    <property type="protein sequence ID" value="MBB1253756.1"/>
    <property type="molecule type" value="Genomic_DNA"/>
</dbReference>
<evidence type="ECO:0000313" key="3">
    <source>
        <dbReference type="EMBL" id="MBB1258479.1"/>
    </source>
</evidence>
<dbReference type="InterPro" id="IPR036689">
    <property type="entry name" value="ESAT-6-like_sf"/>
</dbReference>
<dbReference type="Pfam" id="PF06013">
    <property type="entry name" value="WXG100"/>
    <property type="match status" value="1"/>
</dbReference>
<dbReference type="RefSeq" id="WP_143649344.1">
    <property type="nucleotide sequence ID" value="NZ_JABJWZ010000068.1"/>
</dbReference>
<dbReference type="Proteomes" id="UP000525686">
    <property type="component" value="Unassembled WGS sequence"/>
</dbReference>
<organism evidence="4 5">
    <name type="scientific">Streptomyces alkaliterrae</name>
    <dbReference type="NCBI Taxonomy" id="2213162"/>
    <lineage>
        <taxon>Bacteria</taxon>
        <taxon>Bacillati</taxon>
        <taxon>Actinomycetota</taxon>
        <taxon>Actinomycetes</taxon>
        <taxon>Kitasatosporales</taxon>
        <taxon>Streptomycetaceae</taxon>
        <taxon>Streptomyces</taxon>
    </lineage>
</organism>
<evidence type="ECO:0000256" key="1">
    <source>
        <dbReference type="RuleBase" id="RU362001"/>
    </source>
</evidence>
<comment type="caution">
    <text evidence="4">The sequence shown here is derived from an EMBL/GenBank/DDBJ whole genome shotgun (WGS) entry which is preliminary data.</text>
</comment>
<evidence type="ECO:0000313" key="2">
    <source>
        <dbReference type="EMBL" id="MBB1253756.1"/>
    </source>
</evidence>
<reference evidence="2" key="3">
    <citation type="journal article" name="Syst. Appl. Microbiol.">
        <title>Streptomyces alkaliterrae sp. nov., isolated from an alkaline soil, and emended descriptions of Streptomyces alkaliphilus, Streptomyces calidiresistens and Streptomyces durbertensis.</title>
        <authorList>
            <person name="Swiecimska M."/>
            <person name="Golinska P."/>
            <person name="Nouioui I."/>
            <person name="Wypij M."/>
            <person name="Rai M."/>
            <person name="Sangal V."/>
            <person name="Goodfellow M."/>
        </authorList>
    </citation>
    <scope>NUCLEOTIDE SEQUENCE</scope>
    <source>
        <strain evidence="2">OF3</strain>
        <strain evidence="3">OF8</strain>
    </source>
</reference>
<dbReference type="Proteomes" id="UP000320857">
    <property type="component" value="Unassembled WGS sequence"/>
</dbReference>
<comment type="similarity">
    <text evidence="1">Belongs to the WXG100 family.</text>
</comment>
<sequence length="96" mass="10583">MSGQILVNFQTIQQAATDVRTTAGNIKSQLDDLESGVKRIAQSWEGSAKEGYQTRQQEWDKRAASLHATLLAISKALDTAAQNYESTEQKNAGIWN</sequence>
<dbReference type="EMBL" id="VJYK02000202">
    <property type="protein sequence ID" value="MQS03778.1"/>
    <property type="molecule type" value="Genomic_DNA"/>
</dbReference>
<dbReference type="AlphaFoldDB" id="A0A5P0YU24"/>
<proteinExistence type="inferred from homology"/>
<reference evidence="4 5" key="1">
    <citation type="submission" date="2019-10" db="EMBL/GenBank/DDBJ databases">
        <title>Streptomyces sp. nov., a novel actinobacterium isolated from alkaline environment.</title>
        <authorList>
            <person name="Golinska P."/>
        </authorList>
    </citation>
    <scope>NUCLEOTIDE SEQUENCE [LARGE SCALE GENOMIC DNA]</scope>
    <source>
        <strain evidence="4 5">OF1</strain>
    </source>
</reference>
<dbReference type="SUPFAM" id="SSF140453">
    <property type="entry name" value="EsxAB dimer-like"/>
    <property type="match status" value="1"/>
</dbReference>
<dbReference type="NCBIfam" id="TIGR03930">
    <property type="entry name" value="WXG100_ESAT6"/>
    <property type="match status" value="1"/>
</dbReference>
<dbReference type="OrthoDB" id="3387628at2"/>
<evidence type="ECO:0000313" key="6">
    <source>
        <dbReference type="Proteomes" id="UP000517765"/>
    </source>
</evidence>
<dbReference type="Proteomes" id="UP000517765">
    <property type="component" value="Unassembled WGS sequence"/>
</dbReference>
<keyword evidence="5" id="KW-1185">Reference proteome</keyword>
<dbReference type="Gene3D" id="1.10.287.1060">
    <property type="entry name" value="ESAT-6-like"/>
    <property type="match status" value="1"/>
</dbReference>
<dbReference type="InterPro" id="IPR010310">
    <property type="entry name" value="T7SS_ESAT-6-like"/>
</dbReference>
<evidence type="ECO:0000313" key="5">
    <source>
        <dbReference type="Proteomes" id="UP000320857"/>
    </source>
</evidence>
<dbReference type="EMBL" id="JABJXA010000025">
    <property type="protein sequence ID" value="MBB1258479.1"/>
    <property type="molecule type" value="Genomic_DNA"/>
</dbReference>